<proteinExistence type="predicted"/>
<accession>A0A026WV44</accession>
<sequence>MMDNNILIEKTGNFNAGRMHVLAESEPFAVRRSVHAQFIEAKLPRSGLRDE</sequence>
<dbReference type="Proteomes" id="UP000053097">
    <property type="component" value="Unassembled WGS sequence"/>
</dbReference>
<name>A0A026WV44_OOCBI</name>
<organism evidence="1 2">
    <name type="scientific">Ooceraea biroi</name>
    <name type="common">Clonal raider ant</name>
    <name type="synonym">Cerapachys biroi</name>
    <dbReference type="NCBI Taxonomy" id="2015173"/>
    <lineage>
        <taxon>Eukaryota</taxon>
        <taxon>Metazoa</taxon>
        <taxon>Ecdysozoa</taxon>
        <taxon>Arthropoda</taxon>
        <taxon>Hexapoda</taxon>
        <taxon>Insecta</taxon>
        <taxon>Pterygota</taxon>
        <taxon>Neoptera</taxon>
        <taxon>Endopterygota</taxon>
        <taxon>Hymenoptera</taxon>
        <taxon>Apocrita</taxon>
        <taxon>Aculeata</taxon>
        <taxon>Formicoidea</taxon>
        <taxon>Formicidae</taxon>
        <taxon>Dorylinae</taxon>
        <taxon>Ooceraea</taxon>
    </lineage>
</organism>
<dbReference type="EMBL" id="KK107087">
    <property type="protein sequence ID" value="EZA59920.1"/>
    <property type="molecule type" value="Genomic_DNA"/>
</dbReference>
<evidence type="ECO:0000313" key="2">
    <source>
        <dbReference type="Proteomes" id="UP000053097"/>
    </source>
</evidence>
<gene>
    <name evidence="1" type="ORF">X777_16123</name>
</gene>
<keyword evidence="2" id="KW-1185">Reference proteome</keyword>
<reference evidence="1 2" key="1">
    <citation type="journal article" date="2014" name="Curr. Biol.">
        <title>The genome of the clonal raider ant Cerapachys biroi.</title>
        <authorList>
            <person name="Oxley P.R."/>
            <person name="Ji L."/>
            <person name="Fetter-Pruneda I."/>
            <person name="McKenzie S.K."/>
            <person name="Li C."/>
            <person name="Hu H."/>
            <person name="Zhang G."/>
            <person name="Kronauer D.J."/>
        </authorList>
    </citation>
    <scope>NUCLEOTIDE SEQUENCE [LARGE SCALE GENOMIC DNA]</scope>
</reference>
<evidence type="ECO:0000313" key="1">
    <source>
        <dbReference type="EMBL" id="EZA59920.1"/>
    </source>
</evidence>
<dbReference type="AlphaFoldDB" id="A0A026WV44"/>
<protein>
    <submittedName>
        <fullName evidence="1">Uncharacterized protein</fullName>
    </submittedName>
</protein>